<keyword evidence="5" id="KW-1185">Reference proteome</keyword>
<evidence type="ECO:0000313" key="5">
    <source>
        <dbReference type="Proteomes" id="UP000295504"/>
    </source>
</evidence>
<evidence type="ECO:0000313" key="4">
    <source>
        <dbReference type="EMBL" id="TCQ05878.1"/>
    </source>
</evidence>
<keyword evidence="2" id="KW-0067">ATP-binding</keyword>
<dbReference type="AlphaFoldDB" id="A0A4R2TQ21"/>
<dbReference type="GO" id="GO:0016887">
    <property type="term" value="F:ATP hydrolysis activity"/>
    <property type="evidence" value="ECO:0007669"/>
    <property type="project" value="TreeGrafter"/>
</dbReference>
<evidence type="ECO:0000256" key="1">
    <source>
        <dbReference type="ARBA" id="ARBA00022741"/>
    </source>
</evidence>
<dbReference type="Gene3D" id="3.40.50.300">
    <property type="entry name" value="P-loop containing nucleotide triphosphate hydrolases"/>
    <property type="match status" value="1"/>
</dbReference>
<dbReference type="Proteomes" id="UP000295504">
    <property type="component" value="Unassembled WGS sequence"/>
</dbReference>
<dbReference type="Pfam" id="PF01656">
    <property type="entry name" value="CbiA"/>
    <property type="match status" value="1"/>
</dbReference>
<dbReference type="InterPro" id="IPR050625">
    <property type="entry name" value="ParA/MinD_ATPase"/>
</dbReference>
<sequence length="299" mass="32581">MMDQASKLREMISRKSTINEDINLLSSNTNQASSRIICITSGKGGVGKTNFTINLAIALSKQDLRVVVIDADLGLANIDVVTGSIPKFTLLDIIRTDRSIEEIMNDGPGGVKIISGGSGVLDLVDMPQENFDKIIGRLDEVCKYADIILIDTGAGISKSVMSFVLAANEVIVVTTPEPTAITDAYAMIKTVSLQDKGKKIKVVINRSENINEGKITFEKLQNASEKFLNVKIEKLGYLVDDSNVSRAVKLQNPFLLQFPNARVSKNIELIALNVNSSKATSEEGFESKGFFNKVISFFK</sequence>
<name>A0A4R2TQ21_9FIRM</name>
<evidence type="ECO:0000256" key="2">
    <source>
        <dbReference type="ARBA" id="ARBA00022840"/>
    </source>
</evidence>
<dbReference type="InterPro" id="IPR027417">
    <property type="entry name" value="P-loop_NTPase"/>
</dbReference>
<dbReference type="GO" id="GO:0005524">
    <property type="term" value="F:ATP binding"/>
    <property type="evidence" value="ECO:0007669"/>
    <property type="project" value="UniProtKB-KW"/>
</dbReference>
<dbReference type="PANTHER" id="PTHR43384:SF4">
    <property type="entry name" value="CELLULOSE BIOSYNTHESIS PROTEIN BCSQ-RELATED"/>
    <property type="match status" value="1"/>
</dbReference>
<evidence type="ECO:0000259" key="3">
    <source>
        <dbReference type="Pfam" id="PF01656"/>
    </source>
</evidence>
<dbReference type="GO" id="GO:0009898">
    <property type="term" value="C:cytoplasmic side of plasma membrane"/>
    <property type="evidence" value="ECO:0007669"/>
    <property type="project" value="TreeGrafter"/>
</dbReference>
<dbReference type="PIRSF" id="PIRSF003092">
    <property type="entry name" value="MinD"/>
    <property type="match status" value="1"/>
</dbReference>
<keyword evidence="4" id="KW-0969">Cilium</keyword>
<organism evidence="4 5">
    <name type="scientific">Serpentinicella alkaliphila</name>
    <dbReference type="NCBI Taxonomy" id="1734049"/>
    <lineage>
        <taxon>Bacteria</taxon>
        <taxon>Bacillati</taxon>
        <taxon>Bacillota</taxon>
        <taxon>Clostridia</taxon>
        <taxon>Peptostreptococcales</taxon>
        <taxon>Natronincolaceae</taxon>
        <taxon>Serpentinicella</taxon>
    </lineage>
</organism>
<dbReference type="SUPFAM" id="SSF52540">
    <property type="entry name" value="P-loop containing nucleoside triphosphate hydrolases"/>
    <property type="match status" value="1"/>
</dbReference>
<dbReference type="CDD" id="cd02038">
    <property type="entry name" value="FlhG-like"/>
    <property type="match status" value="1"/>
</dbReference>
<dbReference type="GO" id="GO:0051782">
    <property type="term" value="P:negative regulation of cell division"/>
    <property type="evidence" value="ECO:0007669"/>
    <property type="project" value="TreeGrafter"/>
</dbReference>
<gene>
    <name evidence="4" type="ORF">EDD79_100459</name>
</gene>
<proteinExistence type="predicted"/>
<dbReference type="RefSeq" id="WP_132847615.1">
    <property type="nucleotide sequence ID" value="NZ_CP058648.1"/>
</dbReference>
<accession>A0A4R2TQ21</accession>
<dbReference type="OrthoDB" id="9816297at2"/>
<keyword evidence="1" id="KW-0547">Nucleotide-binding</keyword>
<protein>
    <submittedName>
        <fullName evidence="4">Flagellar biosynthesis protein FlhG</fullName>
    </submittedName>
</protein>
<keyword evidence="4" id="KW-0966">Cell projection</keyword>
<reference evidence="4 5" key="1">
    <citation type="submission" date="2019-03" db="EMBL/GenBank/DDBJ databases">
        <title>Genomic Encyclopedia of Type Strains, Phase IV (KMG-IV): sequencing the most valuable type-strain genomes for metagenomic binning, comparative biology and taxonomic classification.</title>
        <authorList>
            <person name="Goeker M."/>
        </authorList>
    </citation>
    <scope>NUCLEOTIDE SEQUENCE [LARGE SCALE GENOMIC DNA]</scope>
    <source>
        <strain evidence="4 5">DSM 100013</strain>
    </source>
</reference>
<dbReference type="PANTHER" id="PTHR43384">
    <property type="entry name" value="SEPTUM SITE-DETERMINING PROTEIN MIND HOMOLOG, CHLOROPLASTIC-RELATED"/>
    <property type="match status" value="1"/>
</dbReference>
<feature type="domain" description="CobQ/CobB/MinD/ParA nucleotide binding" evidence="3">
    <location>
        <begin position="37"/>
        <end position="252"/>
    </location>
</feature>
<dbReference type="EMBL" id="SLYC01000004">
    <property type="protein sequence ID" value="TCQ05878.1"/>
    <property type="molecule type" value="Genomic_DNA"/>
</dbReference>
<dbReference type="InterPro" id="IPR002586">
    <property type="entry name" value="CobQ/CobB/MinD/ParA_Nub-bd_dom"/>
</dbReference>
<dbReference type="GO" id="GO:0005829">
    <property type="term" value="C:cytosol"/>
    <property type="evidence" value="ECO:0007669"/>
    <property type="project" value="TreeGrafter"/>
</dbReference>
<comment type="caution">
    <text evidence="4">The sequence shown here is derived from an EMBL/GenBank/DDBJ whole genome shotgun (WGS) entry which is preliminary data.</text>
</comment>
<keyword evidence="4" id="KW-0282">Flagellum</keyword>
<dbReference type="InterPro" id="IPR033875">
    <property type="entry name" value="FlhG"/>
</dbReference>
<dbReference type="InterPro" id="IPR025501">
    <property type="entry name" value="MinD_FleN"/>
</dbReference>